<dbReference type="InterPro" id="IPR005311">
    <property type="entry name" value="PBP_dimer"/>
</dbReference>
<dbReference type="Pfam" id="PF00905">
    <property type="entry name" value="Transpeptidase"/>
    <property type="match status" value="1"/>
</dbReference>
<dbReference type="PANTHER" id="PTHR30627:SF1">
    <property type="entry name" value="PEPTIDOGLYCAN D,D-TRANSPEPTIDASE FTSI"/>
    <property type="match status" value="1"/>
</dbReference>
<evidence type="ECO:0000259" key="6">
    <source>
        <dbReference type="Pfam" id="PF03717"/>
    </source>
</evidence>
<feature type="domain" description="Penicillin-binding protein dimerisation" evidence="6">
    <location>
        <begin position="74"/>
        <end position="161"/>
    </location>
</feature>
<evidence type="ECO:0000256" key="4">
    <source>
        <dbReference type="SAM" id="Phobius"/>
    </source>
</evidence>
<name>A0A2H0XV84_UNCSA</name>
<dbReference type="InterPro" id="IPR050515">
    <property type="entry name" value="Beta-lactam/transpept"/>
</dbReference>
<dbReference type="GO" id="GO:0008658">
    <property type="term" value="F:penicillin binding"/>
    <property type="evidence" value="ECO:0007669"/>
    <property type="project" value="InterPro"/>
</dbReference>
<sequence length="528" mass="58612">MQNKQRITVLINIFVCLFVVIILRLAYIQIVKHKFYLQKSQDQRTQIIKLASQRGDILDCQGNLLATSIDTYSVYEYKKGWVERKLSKEEAEKLVAEKPKERSIIRERKRVYPNDGLLAQTLGFVGIDNQGLSGLELSFDKYLHGKEGQVITEGDPRGRELYGAVRELEAGEDGMDLTLTIDENIQYVAERELARQVKESQAISGTCIVMDAKNGEILALASLPGFDPNNYGQANPKLWHPRFLDPYEPGSTFKLITVAAGLAAEVITPDSKLKKLESITVGGKVIKNSHAMNFPGSSVTVSKVLEQSLNTGVAQIGLMLGQERFYNYLKKFGLGEKTNFGLWGESAGVVRHWQQWYKPDIVMMTFGQSLSVTPLQLMQAVSAFANQGVMIEPILVKKIESQDKHFVKSLSQKYGRQAVPAKIADEMKTLMRNVVLYGSGRRAAIKGFAVGGKTGTAQKAKPHGGGYLEGHYIASFIGFAPLNNPRIIALVIVDDPRGSIWGESVCGPVFSRVVEYCLRYLNAVPDML</sequence>
<feature type="domain" description="Penicillin-binding protein transpeptidase" evidence="5">
    <location>
        <begin position="205"/>
        <end position="514"/>
    </location>
</feature>
<evidence type="ECO:0000313" key="7">
    <source>
        <dbReference type="EMBL" id="PIS28833.1"/>
    </source>
</evidence>
<protein>
    <recommendedName>
        <fullName evidence="9">Penicillin-binding protein</fullName>
    </recommendedName>
</protein>
<dbReference type="SUPFAM" id="SSF56519">
    <property type="entry name" value="Penicillin binding protein dimerisation domain"/>
    <property type="match status" value="1"/>
</dbReference>
<dbReference type="AlphaFoldDB" id="A0A2H0XV84"/>
<dbReference type="EMBL" id="PEYM01000115">
    <property type="protein sequence ID" value="PIS28833.1"/>
    <property type="molecule type" value="Genomic_DNA"/>
</dbReference>
<keyword evidence="4" id="KW-1133">Transmembrane helix</keyword>
<dbReference type="PANTHER" id="PTHR30627">
    <property type="entry name" value="PEPTIDOGLYCAN D,D-TRANSPEPTIDASE"/>
    <property type="match status" value="1"/>
</dbReference>
<evidence type="ECO:0008006" key="9">
    <source>
        <dbReference type="Google" id="ProtNLM"/>
    </source>
</evidence>
<evidence type="ECO:0000256" key="2">
    <source>
        <dbReference type="ARBA" id="ARBA00007171"/>
    </source>
</evidence>
<evidence type="ECO:0000313" key="8">
    <source>
        <dbReference type="Proteomes" id="UP000231343"/>
    </source>
</evidence>
<evidence type="ECO:0000259" key="5">
    <source>
        <dbReference type="Pfam" id="PF00905"/>
    </source>
</evidence>
<dbReference type="Proteomes" id="UP000231343">
    <property type="component" value="Unassembled WGS sequence"/>
</dbReference>
<keyword evidence="3 4" id="KW-0472">Membrane</keyword>
<dbReference type="Gene3D" id="3.40.710.10">
    <property type="entry name" value="DD-peptidase/beta-lactamase superfamily"/>
    <property type="match status" value="1"/>
</dbReference>
<dbReference type="Gene3D" id="3.30.450.330">
    <property type="match status" value="1"/>
</dbReference>
<feature type="transmembrane region" description="Helical" evidence="4">
    <location>
        <begin position="7"/>
        <end position="27"/>
    </location>
</feature>
<dbReference type="GO" id="GO:0071555">
    <property type="term" value="P:cell wall organization"/>
    <property type="evidence" value="ECO:0007669"/>
    <property type="project" value="TreeGrafter"/>
</dbReference>
<organism evidence="7 8">
    <name type="scientific">Candidatus Saganbacteria bacterium CG08_land_8_20_14_0_20_45_16</name>
    <dbReference type="NCBI Taxonomy" id="2014293"/>
    <lineage>
        <taxon>Bacteria</taxon>
        <taxon>Bacillati</taxon>
        <taxon>Saganbacteria</taxon>
    </lineage>
</organism>
<dbReference type="Pfam" id="PF03717">
    <property type="entry name" value="PBP_dimer"/>
    <property type="match status" value="1"/>
</dbReference>
<comment type="subcellular location">
    <subcellularLocation>
        <location evidence="1">Membrane</location>
    </subcellularLocation>
</comment>
<reference evidence="7 8" key="1">
    <citation type="submission" date="2017-09" db="EMBL/GenBank/DDBJ databases">
        <title>Depth-based differentiation of microbial function through sediment-hosted aquifers and enrichment of novel symbionts in the deep terrestrial subsurface.</title>
        <authorList>
            <person name="Probst A.J."/>
            <person name="Ladd B."/>
            <person name="Jarett J.K."/>
            <person name="Geller-Mcgrath D.E."/>
            <person name="Sieber C.M."/>
            <person name="Emerson J.B."/>
            <person name="Anantharaman K."/>
            <person name="Thomas B.C."/>
            <person name="Malmstrom R."/>
            <person name="Stieglmeier M."/>
            <person name="Klingl A."/>
            <person name="Woyke T."/>
            <person name="Ryan C.M."/>
            <person name="Banfield J.F."/>
        </authorList>
    </citation>
    <scope>NUCLEOTIDE SEQUENCE [LARGE SCALE GENOMIC DNA]</scope>
    <source>
        <strain evidence="7">CG08_land_8_20_14_0_20_45_16</strain>
    </source>
</reference>
<dbReference type="GO" id="GO:0005886">
    <property type="term" value="C:plasma membrane"/>
    <property type="evidence" value="ECO:0007669"/>
    <property type="project" value="TreeGrafter"/>
</dbReference>
<dbReference type="Gene3D" id="3.90.1310.10">
    <property type="entry name" value="Penicillin-binding protein 2a (Domain 2)"/>
    <property type="match status" value="1"/>
</dbReference>
<evidence type="ECO:0000256" key="1">
    <source>
        <dbReference type="ARBA" id="ARBA00004370"/>
    </source>
</evidence>
<keyword evidence="4" id="KW-0812">Transmembrane</keyword>
<accession>A0A2H0XV84</accession>
<comment type="caution">
    <text evidence="7">The sequence shown here is derived from an EMBL/GenBank/DDBJ whole genome shotgun (WGS) entry which is preliminary data.</text>
</comment>
<dbReference type="InterPro" id="IPR036138">
    <property type="entry name" value="PBP_dimer_sf"/>
</dbReference>
<dbReference type="InterPro" id="IPR012338">
    <property type="entry name" value="Beta-lactam/transpept-like"/>
</dbReference>
<proteinExistence type="inferred from homology"/>
<dbReference type="InterPro" id="IPR001460">
    <property type="entry name" value="PCN-bd_Tpept"/>
</dbReference>
<comment type="similarity">
    <text evidence="2">Belongs to the transpeptidase family.</text>
</comment>
<gene>
    <name evidence="7" type="ORF">COT42_06850</name>
</gene>
<dbReference type="SUPFAM" id="SSF56601">
    <property type="entry name" value="beta-lactamase/transpeptidase-like"/>
    <property type="match status" value="1"/>
</dbReference>
<evidence type="ECO:0000256" key="3">
    <source>
        <dbReference type="ARBA" id="ARBA00023136"/>
    </source>
</evidence>